<reference evidence="2" key="2">
    <citation type="submission" date="2022-03" db="EMBL/GenBank/DDBJ databases">
        <title>Draft title - Genomic analysis of global carrot germplasm unveils the trajectory of domestication and the origin of high carotenoid orange carrot.</title>
        <authorList>
            <person name="Iorizzo M."/>
            <person name="Ellison S."/>
            <person name="Senalik D."/>
            <person name="Macko-Podgorni A."/>
            <person name="Grzebelus D."/>
            <person name="Bostan H."/>
            <person name="Rolling W."/>
            <person name="Curaba J."/>
            <person name="Simon P."/>
        </authorList>
    </citation>
    <scope>NUCLEOTIDE SEQUENCE</scope>
    <source>
        <tissue evidence="2">Leaf</tissue>
    </source>
</reference>
<sequence length="208" mass="23616">MNWCIFLKGTGHPSISSFRYFIMLKLLMSSIGGENLATRLSTSRSGMEKKWSNGVQQEINEKDSRTESKIIEDIVTSFMQKYSEHYPRGQTSQQNCSQVMPLTESYRFDIEEGSVEVTKGNANPMKNSYGDMTFRSWMKDWMIQNPKFFILVVIIVIVILIFTVVTFIQIGIEASTADAVTSAFKDFPKTLNDVEPKNFRTTFPGGGN</sequence>
<keyword evidence="1" id="KW-0472">Membrane</keyword>
<accession>A0AAF0W4N9</accession>
<proteinExistence type="predicted"/>
<evidence type="ECO:0000313" key="2">
    <source>
        <dbReference type="EMBL" id="WOG82926.1"/>
    </source>
</evidence>
<dbReference type="Proteomes" id="UP000077755">
    <property type="component" value="Chromosome 1"/>
</dbReference>
<organism evidence="2 3">
    <name type="scientific">Daucus carota subsp. sativus</name>
    <name type="common">Carrot</name>
    <dbReference type="NCBI Taxonomy" id="79200"/>
    <lineage>
        <taxon>Eukaryota</taxon>
        <taxon>Viridiplantae</taxon>
        <taxon>Streptophyta</taxon>
        <taxon>Embryophyta</taxon>
        <taxon>Tracheophyta</taxon>
        <taxon>Spermatophyta</taxon>
        <taxon>Magnoliopsida</taxon>
        <taxon>eudicotyledons</taxon>
        <taxon>Gunneridae</taxon>
        <taxon>Pentapetalae</taxon>
        <taxon>asterids</taxon>
        <taxon>campanulids</taxon>
        <taxon>Apiales</taxon>
        <taxon>Apiaceae</taxon>
        <taxon>Apioideae</taxon>
        <taxon>Scandiceae</taxon>
        <taxon>Daucinae</taxon>
        <taxon>Daucus</taxon>
        <taxon>Daucus sect. Daucus</taxon>
    </lineage>
</organism>
<keyword evidence="1" id="KW-0812">Transmembrane</keyword>
<dbReference type="AlphaFoldDB" id="A0AAF0W4N9"/>
<name>A0AAF0W4N9_DAUCS</name>
<protein>
    <submittedName>
        <fullName evidence="2">Uncharacterized protein</fullName>
    </submittedName>
</protein>
<reference evidence="2" key="1">
    <citation type="journal article" date="2016" name="Nat. Genet.">
        <title>A high-quality carrot genome assembly provides new insights into carotenoid accumulation and asterid genome evolution.</title>
        <authorList>
            <person name="Iorizzo M."/>
            <person name="Ellison S."/>
            <person name="Senalik D."/>
            <person name="Zeng P."/>
            <person name="Satapoomin P."/>
            <person name="Huang J."/>
            <person name="Bowman M."/>
            <person name="Iovene M."/>
            <person name="Sanseverino W."/>
            <person name="Cavagnaro P."/>
            <person name="Yildiz M."/>
            <person name="Macko-Podgorni A."/>
            <person name="Moranska E."/>
            <person name="Grzebelus E."/>
            <person name="Grzebelus D."/>
            <person name="Ashrafi H."/>
            <person name="Zheng Z."/>
            <person name="Cheng S."/>
            <person name="Spooner D."/>
            <person name="Van Deynze A."/>
            <person name="Simon P."/>
        </authorList>
    </citation>
    <scope>NUCLEOTIDE SEQUENCE</scope>
    <source>
        <tissue evidence="2">Leaf</tissue>
    </source>
</reference>
<keyword evidence="3" id="KW-1185">Reference proteome</keyword>
<gene>
    <name evidence="2" type="ORF">DCAR_0102097</name>
</gene>
<dbReference type="EMBL" id="CP093343">
    <property type="protein sequence ID" value="WOG82926.1"/>
    <property type="molecule type" value="Genomic_DNA"/>
</dbReference>
<keyword evidence="1" id="KW-1133">Transmembrane helix</keyword>
<feature type="transmembrane region" description="Helical" evidence="1">
    <location>
        <begin position="148"/>
        <end position="172"/>
    </location>
</feature>
<evidence type="ECO:0000313" key="3">
    <source>
        <dbReference type="Proteomes" id="UP000077755"/>
    </source>
</evidence>
<evidence type="ECO:0000256" key="1">
    <source>
        <dbReference type="SAM" id="Phobius"/>
    </source>
</evidence>